<comment type="subcellular location">
    <subcellularLocation>
        <location evidence="1">Membrane</location>
        <topology evidence="1">Multi-pass membrane protein</topology>
    </subcellularLocation>
</comment>
<sequence>MTMKILLRHLPQFSLYVLSGGTAAIVDFGTYAILIRLGVWYIIATVASGVLGFATTFLMNKYIAFRKKSDFFRHLFRFFIVDMANILVGAIALYMLVDGLGTEKQVAKLLTMGMVVLWNFFIYKFFVYV</sequence>
<feature type="transmembrane region" description="Helical" evidence="6">
    <location>
        <begin position="109"/>
        <end position="127"/>
    </location>
</feature>
<feature type="transmembrane region" description="Helical" evidence="6">
    <location>
        <begin position="40"/>
        <end position="63"/>
    </location>
</feature>
<proteinExistence type="inferred from homology"/>
<dbReference type="PANTHER" id="PTHR38459">
    <property type="entry name" value="PROPHAGE BACTOPRENOL-LINKED GLUCOSE TRANSLOCASE HOMOLOG"/>
    <property type="match status" value="1"/>
</dbReference>
<keyword evidence="5 6" id="KW-0472">Membrane</keyword>
<keyword evidence="3 6" id="KW-0812">Transmembrane</keyword>
<dbReference type="AlphaFoldDB" id="A0A0S1SLI1"/>
<feature type="transmembrane region" description="Helical" evidence="6">
    <location>
        <begin position="75"/>
        <end position="97"/>
    </location>
</feature>
<dbReference type="InterPro" id="IPR051401">
    <property type="entry name" value="GtrA_CellWall_Glycosyl"/>
</dbReference>
<dbReference type="Pfam" id="PF04138">
    <property type="entry name" value="GtrA_DPMS_TM"/>
    <property type="match status" value="1"/>
</dbReference>
<evidence type="ECO:0000256" key="3">
    <source>
        <dbReference type="ARBA" id="ARBA00022692"/>
    </source>
</evidence>
<dbReference type="STRING" id="1735162.PeribacterB2_0887"/>
<gene>
    <name evidence="8" type="ORF">PeribacterD1_0885</name>
</gene>
<accession>A0A0S1SLI1</accession>
<dbReference type="EMBL" id="CP013065">
    <property type="protein sequence ID" value="ALM13553.1"/>
    <property type="molecule type" value="Genomic_DNA"/>
</dbReference>
<reference evidence="9" key="1">
    <citation type="submission" date="2015-10" db="EMBL/GenBank/DDBJ databases">
        <title>Analysis of five complete genome sequences for members of the class Peribacteria in the recently recognized Peregrinibacteria bacterial phylum.</title>
        <authorList>
            <person name="Anantharaman K."/>
            <person name="Brown C.T."/>
            <person name="Burstein D."/>
            <person name="Castelle C.J."/>
            <person name="Probst A.J."/>
            <person name="Thomas B.C."/>
            <person name="Williams K.H."/>
            <person name="Banfield J.F."/>
        </authorList>
    </citation>
    <scope>NUCLEOTIDE SEQUENCE [LARGE SCALE GENOMIC DNA]</scope>
</reference>
<evidence type="ECO:0000313" key="8">
    <source>
        <dbReference type="EMBL" id="ALM13553.1"/>
    </source>
</evidence>
<feature type="domain" description="GtrA/DPMS transmembrane" evidence="7">
    <location>
        <begin position="16"/>
        <end position="127"/>
    </location>
</feature>
<dbReference type="GO" id="GO:0005886">
    <property type="term" value="C:plasma membrane"/>
    <property type="evidence" value="ECO:0007669"/>
    <property type="project" value="TreeGrafter"/>
</dbReference>
<evidence type="ECO:0000256" key="6">
    <source>
        <dbReference type="SAM" id="Phobius"/>
    </source>
</evidence>
<reference evidence="8 9" key="2">
    <citation type="journal article" date="2016" name="PeerJ">
        <title>Analysis of five complete genome sequences for members of the class Peribacteria in the recently recognized Peregrinibacteria bacterial phylum.</title>
        <authorList>
            <person name="Anantharaman K."/>
            <person name="Brown C.T."/>
            <person name="Burstein D."/>
            <person name="Castelle C.J."/>
            <person name="Probst A.J."/>
            <person name="Thomas B.C."/>
            <person name="Williams K.H."/>
            <person name="Banfield J.F."/>
        </authorList>
    </citation>
    <scope>NUCLEOTIDE SEQUENCE [LARGE SCALE GENOMIC DNA]</scope>
    <source>
        <strain evidence="8">RIFOXYD1_FULL_PER-ii_59_16</strain>
    </source>
</reference>
<dbReference type="InterPro" id="IPR007267">
    <property type="entry name" value="GtrA_DPMS_TM"/>
</dbReference>
<dbReference type="Proteomes" id="UP000069135">
    <property type="component" value="Chromosome"/>
</dbReference>
<accession>A0A0S1SVM8</accession>
<feature type="transmembrane region" description="Helical" evidence="6">
    <location>
        <begin position="12"/>
        <end position="34"/>
    </location>
</feature>
<evidence type="ECO:0000259" key="7">
    <source>
        <dbReference type="Pfam" id="PF04138"/>
    </source>
</evidence>
<accession>A0A0S1SSN4</accession>
<comment type="similarity">
    <text evidence="2">Belongs to the GtrA family.</text>
</comment>
<keyword evidence="4 6" id="KW-1133">Transmembrane helix</keyword>
<evidence type="ECO:0000256" key="5">
    <source>
        <dbReference type="ARBA" id="ARBA00023136"/>
    </source>
</evidence>
<evidence type="ECO:0000256" key="4">
    <source>
        <dbReference type="ARBA" id="ARBA00022989"/>
    </source>
</evidence>
<evidence type="ECO:0000256" key="1">
    <source>
        <dbReference type="ARBA" id="ARBA00004141"/>
    </source>
</evidence>
<accession>A0A0S1SIU1</accession>
<name>A0A0S1SLI1_9BACT</name>
<evidence type="ECO:0000256" key="2">
    <source>
        <dbReference type="ARBA" id="ARBA00009399"/>
    </source>
</evidence>
<evidence type="ECO:0000313" key="9">
    <source>
        <dbReference type="Proteomes" id="UP000069135"/>
    </source>
</evidence>
<protein>
    <recommendedName>
        <fullName evidence="7">GtrA/DPMS transmembrane domain-containing protein</fullName>
    </recommendedName>
</protein>
<organism evidence="8 9">
    <name type="scientific">Candidatus Peribacter riflensis</name>
    <dbReference type="NCBI Taxonomy" id="1735162"/>
    <lineage>
        <taxon>Bacteria</taxon>
        <taxon>Candidatus Peregrinibacteriota</taxon>
        <taxon>Candidatus Peribacteria</taxon>
        <taxon>Candidatus Peribacterales</taxon>
        <taxon>Candidatus Peribacteraceae</taxon>
        <taxon>Candidatus Peribacter</taxon>
    </lineage>
</organism>
<dbReference type="KEGG" id="prf:PeribacterA2_0885"/>
<dbReference type="GO" id="GO:0000271">
    <property type="term" value="P:polysaccharide biosynthetic process"/>
    <property type="evidence" value="ECO:0007669"/>
    <property type="project" value="InterPro"/>
</dbReference>
<accession>A0A0S1SRB9</accession>
<dbReference type="PANTHER" id="PTHR38459:SF1">
    <property type="entry name" value="PROPHAGE BACTOPRENOL-LINKED GLUCOSE TRANSLOCASE HOMOLOG"/>
    <property type="match status" value="1"/>
</dbReference>